<dbReference type="EMBL" id="CP005587">
    <property type="protein sequence ID" value="AGK56938.1"/>
    <property type="molecule type" value="Genomic_DNA"/>
</dbReference>
<evidence type="ECO:0000313" key="1">
    <source>
        <dbReference type="EMBL" id="AGK56938.1"/>
    </source>
</evidence>
<dbReference type="KEGG" id="hdt:HYPDE_26278"/>
<evidence type="ECO:0000313" key="2">
    <source>
        <dbReference type="Proteomes" id="UP000005952"/>
    </source>
</evidence>
<keyword evidence="2" id="KW-1185">Reference proteome</keyword>
<dbReference type="Proteomes" id="UP000005952">
    <property type="component" value="Chromosome"/>
</dbReference>
<sequence>MRIIARDNDPLAAIVRAYARRKQRLLIPRGQRERAKTKDPEQALPWQCLRTGSELPCRARRLQIERDIVVTQSLCRVDIAAIIEKPERMPGLIDCSMRLRNFVGTRLGNHFGQII</sequence>
<name>N0B1W7_9HYPH</name>
<dbReference type="AlphaFoldDB" id="N0B1W7"/>
<dbReference type="HOGENOM" id="CLU_2105652_0_0_5"/>
<accession>N0B1W7</accession>
<organism evidence="1 2">
    <name type="scientific">Hyphomicrobium denitrificans 1NES1</name>
    <dbReference type="NCBI Taxonomy" id="670307"/>
    <lineage>
        <taxon>Bacteria</taxon>
        <taxon>Pseudomonadati</taxon>
        <taxon>Pseudomonadota</taxon>
        <taxon>Alphaproteobacteria</taxon>
        <taxon>Hyphomicrobiales</taxon>
        <taxon>Hyphomicrobiaceae</taxon>
        <taxon>Hyphomicrobium</taxon>
    </lineage>
</organism>
<reference evidence="1 2" key="1">
    <citation type="journal article" date="2013" name="Genome Announc.">
        <title>Genome sequences for three denitrifying bacterial strains isolated from a uranium- and nitrate-contaminated subsurface environment.</title>
        <authorList>
            <person name="Venkatramanan R."/>
            <person name="Prakash O."/>
            <person name="Woyke T."/>
            <person name="Chain P."/>
            <person name="Goodwin L.A."/>
            <person name="Watson D."/>
            <person name="Brooks S."/>
            <person name="Kostka J.E."/>
            <person name="Green S.J."/>
        </authorList>
    </citation>
    <scope>NUCLEOTIDE SEQUENCE [LARGE SCALE GENOMIC DNA]</scope>
    <source>
        <strain evidence="1 2">1NES1</strain>
    </source>
</reference>
<gene>
    <name evidence="1" type="ORF">HYPDE_26278</name>
</gene>
<proteinExistence type="predicted"/>
<protein>
    <submittedName>
        <fullName evidence="1">Uncharacterized protein</fullName>
    </submittedName>
</protein>